<accession>A0A9D4HGV5</accession>
<reference evidence="1" key="2">
    <citation type="submission" date="2020-11" db="EMBL/GenBank/DDBJ databases">
        <authorList>
            <person name="McCartney M.A."/>
            <person name="Auch B."/>
            <person name="Kono T."/>
            <person name="Mallez S."/>
            <person name="Becker A."/>
            <person name="Gohl D.M."/>
            <person name="Silverstein K.A.T."/>
            <person name="Koren S."/>
            <person name="Bechman K.B."/>
            <person name="Herman A."/>
            <person name="Abrahante J.E."/>
            <person name="Garbe J."/>
        </authorList>
    </citation>
    <scope>NUCLEOTIDE SEQUENCE</scope>
    <source>
        <strain evidence="1">Duluth1</strain>
        <tissue evidence="1">Whole animal</tissue>
    </source>
</reference>
<evidence type="ECO:0000313" key="2">
    <source>
        <dbReference type="Proteomes" id="UP000828390"/>
    </source>
</evidence>
<evidence type="ECO:0000313" key="1">
    <source>
        <dbReference type="EMBL" id="KAH3718352.1"/>
    </source>
</evidence>
<reference evidence="1" key="1">
    <citation type="journal article" date="2019" name="bioRxiv">
        <title>The Genome of the Zebra Mussel, Dreissena polymorpha: A Resource for Invasive Species Research.</title>
        <authorList>
            <person name="McCartney M.A."/>
            <person name="Auch B."/>
            <person name="Kono T."/>
            <person name="Mallez S."/>
            <person name="Zhang Y."/>
            <person name="Obille A."/>
            <person name="Becker A."/>
            <person name="Abrahante J.E."/>
            <person name="Garbe J."/>
            <person name="Badalamenti J.P."/>
            <person name="Herman A."/>
            <person name="Mangelson H."/>
            <person name="Liachko I."/>
            <person name="Sullivan S."/>
            <person name="Sone E.D."/>
            <person name="Koren S."/>
            <person name="Silverstein K.A.T."/>
            <person name="Beckman K.B."/>
            <person name="Gohl D.M."/>
        </authorList>
    </citation>
    <scope>NUCLEOTIDE SEQUENCE</scope>
    <source>
        <strain evidence="1">Duluth1</strain>
        <tissue evidence="1">Whole animal</tissue>
    </source>
</reference>
<proteinExistence type="predicted"/>
<sequence>MSPTPSPGVSHLNLYGNVSRAVLLNILKGDFFRIMQEVLQDHHTSFSDIDLMGGITSDIQDLTNSLYERVVAYGM</sequence>
<protein>
    <submittedName>
        <fullName evidence="1">Uncharacterized protein</fullName>
    </submittedName>
</protein>
<dbReference type="Proteomes" id="UP000828390">
    <property type="component" value="Unassembled WGS sequence"/>
</dbReference>
<keyword evidence="2" id="KW-1185">Reference proteome</keyword>
<organism evidence="1 2">
    <name type="scientific">Dreissena polymorpha</name>
    <name type="common">Zebra mussel</name>
    <name type="synonym">Mytilus polymorpha</name>
    <dbReference type="NCBI Taxonomy" id="45954"/>
    <lineage>
        <taxon>Eukaryota</taxon>
        <taxon>Metazoa</taxon>
        <taxon>Spiralia</taxon>
        <taxon>Lophotrochozoa</taxon>
        <taxon>Mollusca</taxon>
        <taxon>Bivalvia</taxon>
        <taxon>Autobranchia</taxon>
        <taxon>Heteroconchia</taxon>
        <taxon>Euheterodonta</taxon>
        <taxon>Imparidentia</taxon>
        <taxon>Neoheterodontei</taxon>
        <taxon>Myida</taxon>
        <taxon>Dreissenoidea</taxon>
        <taxon>Dreissenidae</taxon>
        <taxon>Dreissena</taxon>
    </lineage>
</organism>
<dbReference type="AlphaFoldDB" id="A0A9D4HGV5"/>
<dbReference type="EMBL" id="JAIWYP010000013">
    <property type="protein sequence ID" value="KAH3718352.1"/>
    <property type="molecule type" value="Genomic_DNA"/>
</dbReference>
<name>A0A9D4HGV5_DREPO</name>
<comment type="caution">
    <text evidence="1">The sequence shown here is derived from an EMBL/GenBank/DDBJ whole genome shotgun (WGS) entry which is preliminary data.</text>
</comment>
<gene>
    <name evidence="1" type="ORF">DPMN_061155</name>
</gene>